<dbReference type="SUPFAM" id="SSF52540">
    <property type="entry name" value="P-loop containing nucleoside triphosphate hydrolases"/>
    <property type="match status" value="1"/>
</dbReference>
<name>A0A1I7L6F8_9BACL</name>
<keyword evidence="3" id="KW-1185">Reference proteome</keyword>
<dbReference type="PANTHER" id="PTHR40396">
    <property type="entry name" value="ATPASE-LIKE PROTEIN"/>
    <property type="match status" value="1"/>
</dbReference>
<dbReference type="AlphaFoldDB" id="A0A1I7L6F8"/>
<dbReference type="EMBL" id="FPBV01000026">
    <property type="protein sequence ID" value="SFV05291.1"/>
    <property type="molecule type" value="Genomic_DNA"/>
</dbReference>
<dbReference type="Pfam" id="PF13304">
    <property type="entry name" value="AAA_21"/>
    <property type="match status" value="1"/>
</dbReference>
<dbReference type="InterPro" id="IPR003959">
    <property type="entry name" value="ATPase_AAA_core"/>
</dbReference>
<evidence type="ECO:0000313" key="2">
    <source>
        <dbReference type="EMBL" id="SFV05291.1"/>
    </source>
</evidence>
<dbReference type="RefSeq" id="WP_217647709.1">
    <property type="nucleotide sequence ID" value="NZ_FPBV01000026.1"/>
</dbReference>
<organism evidence="2 3">
    <name type="scientific">Alicyclobacillus macrosporangiidus</name>
    <dbReference type="NCBI Taxonomy" id="392015"/>
    <lineage>
        <taxon>Bacteria</taxon>
        <taxon>Bacillati</taxon>
        <taxon>Bacillota</taxon>
        <taxon>Bacilli</taxon>
        <taxon>Bacillales</taxon>
        <taxon>Alicyclobacillaceae</taxon>
        <taxon>Alicyclobacillus</taxon>
    </lineage>
</organism>
<gene>
    <name evidence="2" type="ORF">SAMN05421543_12623</name>
</gene>
<proteinExistence type="predicted"/>
<dbReference type="InterPro" id="IPR027417">
    <property type="entry name" value="P-loop_NTPase"/>
</dbReference>
<dbReference type="STRING" id="392015.SAMN05421543_12623"/>
<dbReference type="PANTHER" id="PTHR40396:SF1">
    <property type="entry name" value="ATPASE AAA-TYPE CORE DOMAIN-CONTAINING PROTEIN"/>
    <property type="match status" value="1"/>
</dbReference>
<dbReference type="GO" id="GO:0005524">
    <property type="term" value="F:ATP binding"/>
    <property type="evidence" value="ECO:0007669"/>
    <property type="project" value="InterPro"/>
</dbReference>
<feature type="domain" description="ATPase AAA-type core" evidence="1">
    <location>
        <begin position="26"/>
        <end position="346"/>
    </location>
</feature>
<reference evidence="3" key="1">
    <citation type="submission" date="2016-10" db="EMBL/GenBank/DDBJ databases">
        <authorList>
            <person name="Varghese N."/>
        </authorList>
    </citation>
    <scope>NUCLEOTIDE SEQUENCE [LARGE SCALE GENOMIC DNA]</scope>
    <source>
        <strain evidence="3">DSM 17980</strain>
    </source>
</reference>
<accession>A0A1I7L6F8</accession>
<dbReference type="GO" id="GO:0016887">
    <property type="term" value="F:ATP hydrolysis activity"/>
    <property type="evidence" value="ECO:0007669"/>
    <property type="project" value="InterPro"/>
</dbReference>
<evidence type="ECO:0000259" key="1">
    <source>
        <dbReference type="Pfam" id="PF13304"/>
    </source>
</evidence>
<dbReference type="Proteomes" id="UP000183508">
    <property type="component" value="Unassembled WGS sequence"/>
</dbReference>
<dbReference type="InterPro" id="IPR014555">
    <property type="entry name" value="RecF-like"/>
</dbReference>
<sequence>MPFIEAIEIHNYRTLQHVVLSDLQPINVFLGPNGSGKSTLFDVFGFLADCLQTNVRKALESRGRFHEVRSRGSTGPISFKLKYRESTFDKRRKSNPITYYLAIDERDGKPYVAEEYLEWRRGRQYGKPYRFLDVKNGEGMVISGEMPEEKDERRPVRIDSPDILAIKGLGQLADHPRVASLRRFIEGWYLSYFIPDQARTIPQSGIAEHLSRTGDNLPNVVQFLDEEHPNLLQNILERISRRIPGLESIWSERTVDGRLVLRFKDAPFQEPFLARHVSDGTIKMFAYLILLNDPSPPPLLCIEEPENGLHPKLLTILAEEFRAHAMGASGGGTQVFVSSHSPFFIDALHPKELWIMERNSNGYAVVERADKKSGVAQFMSEGAKLGDLWYEGYFGGGPF</sequence>
<dbReference type="Gene3D" id="3.40.50.300">
    <property type="entry name" value="P-loop containing nucleotide triphosphate hydrolases"/>
    <property type="match status" value="1"/>
</dbReference>
<evidence type="ECO:0000313" key="3">
    <source>
        <dbReference type="Proteomes" id="UP000183508"/>
    </source>
</evidence>
<dbReference type="PIRSF" id="PIRSF029347">
    <property type="entry name" value="RecF"/>
    <property type="match status" value="1"/>
</dbReference>
<protein>
    <submittedName>
        <fullName evidence="2">Predicted ATPase</fullName>
    </submittedName>
</protein>